<evidence type="ECO:0000313" key="3">
    <source>
        <dbReference type="Proteomes" id="UP001341840"/>
    </source>
</evidence>
<comment type="caution">
    <text evidence="2">The sequence shown here is derived from an EMBL/GenBank/DDBJ whole genome shotgun (WGS) entry which is preliminary data.</text>
</comment>
<reference evidence="2 3" key="1">
    <citation type="journal article" date="2023" name="Plants (Basel)">
        <title>Bridging the Gap: Combining Genomics and Transcriptomics Approaches to Understand Stylosanthes scabra, an Orphan Legume from the Brazilian Caatinga.</title>
        <authorList>
            <person name="Ferreira-Neto J.R.C."/>
            <person name="da Silva M.D."/>
            <person name="Binneck E."/>
            <person name="de Melo N.F."/>
            <person name="da Silva R.H."/>
            <person name="de Melo A.L.T.M."/>
            <person name="Pandolfi V."/>
            <person name="Bustamante F.O."/>
            <person name="Brasileiro-Vidal A.C."/>
            <person name="Benko-Iseppon A.M."/>
        </authorList>
    </citation>
    <scope>NUCLEOTIDE SEQUENCE [LARGE SCALE GENOMIC DNA]</scope>
    <source>
        <tissue evidence="2">Leaves</tissue>
    </source>
</reference>
<organism evidence="2 3">
    <name type="scientific">Stylosanthes scabra</name>
    <dbReference type="NCBI Taxonomy" id="79078"/>
    <lineage>
        <taxon>Eukaryota</taxon>
        <taxon>Viridiplantae</taxon>
        <taxon>Streptophyta</taxon>
        <taxon>Embryophyta</taxon>
        <taxon>Tracheophyta</taxon>
        <taxon>Spermatophyta</taxon>
        <taxon>Magnoliopsida</taxon>
        <taxon>eudicotyledons</taxon>
        <taxon>Gunneridae</taxon>
        <taxon>Pentapetalae</taxon>
        <taxon>rosids</taxon>
        <taxon>fabids</taxon>
        <taxon>Fabales</taxon>
        <taxon>Fabaceae</taxon>
        <taxon>Papilionoideae</taxon>
        <taxon>50 kb inversion clade</taxon>
        <taxon>dalbergioids sensu lato</taxon>
        <taxon>Dalbergieae</taxon>
        <taxon>Pterocarpus clade</taxon>
        <taxon>Stylosanthes</taxon>
    </lineage>
</organism>
<dbReference type="EMBL" id="JASCZI010090670">
    <property type="protein sequence ID" value="MED6144598.1"/>
    <property type="molecule type" value="Genomic_DNA"/>
</dbReference>
<proteinExistence type="predicted"/>
<keyword evidence="1" id="KW-1133">Transmembrane helix</keyword>
<feature type="transmembrane region" description="Helical" evidence="1">
    <location>
        <begin position="6"/>
        <end position="30"/>
    </location>
</feature>
<gene>
    <name evidence="2" type="ORF">PIB30_017094</name>
</gene>
<keyword evidence="1" id="KW-0812">Transmembrane</keyword>
<name>A0ABU6T979_9FABA</name>
<accession>A0ABU6T979</accession>
<keyword evidence="1" id="KW-0472">Membrane</keyword>
<keyword evidence="3" id="KW-1185">Reference proteome</keyword>
<evidence type="ECO:0000313" key="2">
    <source>
        <dbReference type="EMBL" id="MED6144598.1"/>
    </source>
</evidence>
<evidence type="ECO:0000256" key="1">
    <source>
        <dbReference type="SAM" id="Phobius"/>
    </source>
</evidence>
<sequence>MEAAWVTAIAVTAMIVAVISIWRVLNWLWLTPKKLEKLLREQGFQGNPYRILVGDTEDIQKMLKRSQSKPMDVSDDDILQRFLCHIQQNINRYGLWYLPWCHQTGCFVICPVTFFNYLHFLLFHHPHRAQVAPRFGALSPPCQGPSPVDLLSSPTSSPTTKHF</sequence>
<protein>
    <submittedName>
        <fullName evidence="2">Uncharacterized protein</fullName>
    </submittedName>
</protein>
<dbReference type="Proteomes" id="UP001341840">
    <property type="component" value="Unassembled WGS sequence"/>
</dbReference>